<keyword evidence="3" id="KW-1185">Reference proteome</keyword>
<dbReference type="EMBL" id="FQUU01000005">
    <property type="protein sequence ID" value="SHE99776.1"/>
    <property type="molecule type" value="Genomic_DNA"/>
</dbReference>
<dbReference type="AlphaFoldDB" id="A0A1M4Y2I0"/>
<feature type="transmembrane region" description="Helical" evidence="1">
    <location>
        <begin position="45"/>
        <end position="62"/>
    </location>
</feature>
<keyword evidence="1" id="KW-1133">Transmembrane helix</keyword>
<evidence type="ECO:0000313" key="3">
    <source>
        <dbReference type="Proteomes" id="UP000184048"/>
    </source>
</evidence>
<evidence type="ECO:0000313" key="2">
    <source>
        <dbReference type="EMBL" id="SHE99776.1"/>
    </source>
</evidence>
<keyword evidence="1" id="KW-0812">Transmembrane</keyword>
<sequence>MAESTLDIEQDFLVKDSKTTNYIIGVALLAVFVVSMSYGDYGWSNYLTAICLFLVPGAVAIAKGQRNTIIIRINKTGFFYAGKLITGWKLFYNATVQEKTATGSYQDNFVLVFRYYSADHALIYTLNIPLTNTQDKSEEEIIEAINFFCHEGRQVTPDQTITQQQG</sequence>
<reference evidence="2 3" key="1">
    <citation type="submission" date="2016-11" db="EMBL/GenBank/DDBJ databases">
        <authorList>
            <person name="Jaros S."/>
            <person name="Januszkiewicz K."/>
            <person name="Wedrychowicz H."/>
        </authorList>
    </citation>
    <scope>NUCLEOTIDE SEQUENCE [LARGE SCALE GENOMIC DNA]</scope>
    <source>
        <strain evidence="2 3">DSM 18119</strain>
    </source>
</reference>
<proteinExistence type="predicted"/>
<name>A0A1M4Y2I0_9BACT</name>
<accession>A0A1M4Y2I0</accession>
<feature type="transmembrane region" description="Helical" evidence="1">
    <location>
        <begin position="21"/>
        <end position="39"/>
    </location>
</feature>
<dbReference type="RefSeq" id="WP_072834779.1">
    <property type="nucleotide sequence ID" value="NZ_FQUU01000005.1"/>
</dbReference>
<keyword evidence="1" id="KW-0472">Membrane</keyword>
<dbReference type="OrthoDB" id="671979at2"/>
<dbReference type="Proteomes" id="UP000184048">
    <property type="component" value="Unassembled WGS sequence"/>
</dbReference>
<organism evidence="2 3">
    <name type="scientific">Flavisolibacter ginsengisoli DSM 18119</name>
    <dbReference type="NCBI Taxonomy" id="1121884"/>
    <lineage>
        <taxon>Bacteria</taxon>
        <taxon>Pseudomonadati</taxon>
        <taxon>Bacteroidota</taxon>
        <taxon>Chitinophagia</taxon>
        <taxon>Chitinophagales</taxon>
        <taxon>Chitinophagaceae</taxon>
        <taxon>Flavisolibacter</taxon>
    </lineage>
</organism>
<evidence type="ECO:0000256" key="1">
    <source>
        <dbReference type="SAM" id="Phobius"/>
    </source>
</evidence>
<gene>
    <name evidence="2" type="ORF">SAMN02745131_01566</name>
</gene>
<protein>
    <submittedName>
        <fullName evidence="2">Uncharacterized protein</fullName>
    </submittedName>
</protein>